<dbReference type="Pfam" id="PF14559">
    <property type="entry name" value="TPR_19"/>
    <property type="match status" value="1"/>
</dbReference>
<keyword evidence="1" id="KW-0677">Repeat</keyword>
<evidence type="ECO:0000256" key="2">
    <source>
        <dbReference type="ARBA" id="ARBA00022803"/>
    </source>
</evidence>
<comment type="caution">
    <text evidence="3">The sequence shown here is derived from an EMBL/GenBank/DDBJ whole genome shotgun (WGS) entry which is preliminary data.</text>
</comment>
<keyword evidence="4" id="KW-1185">Reference proteome</keyword>
<protein>
    <submittedName>
        <fullName evidence="3">Uncharacterized protein</fullName>
    </submittedName>
</protein>
<keyword evidence="2" id="KW-0802">TPR repeat</keyword>
<dbReference type="PANTHER" id="PTHR11242">
    <property type="entry name" value="ARYL HYDROCARBON RECEPTOR INTERACTING PROTEIN RELATED"/>
    <property type="match status" value="1"/>
</dbReference>
<accession>A0AAV2I2L2</accession>
<dbReference type="SUPFAM" id="SSF48452">
    <property type="entry name" value="TPR-like"/>
    <property type="match status" value="1"/>
</dbReference>
<organism evidence="3 4">
    <name type="scientific">Lymnaea stagnalis</name>
    <name type="common">Great pond snail</name>
    <name type="synonym">Helix stagnalis</name>
    <dbReference type="NCBI Taxonomy" id="6523"/>
    <lineage>
        <taxon>Eukaryota</taxon>
        <taxon>Metazoa</taxon>
        <taxon>Spiralia</taxon>
        <taxon>Lophotrochozoa</taxon>
        <taxon>Mollusca</taxon>
        <taxon>Gastropoda</taxon>
        <taxon>Heterobranchia</taxon>
        <taxon>Euthyneura</taxon>
        <taxon>Panpulmonata</taxon>
        <taxon>Hygrophila</taxon>
        <taxon>Lymnaeoidea</taxon>
        <taxon>Lymnaeidae</taxon>
        <taxon>Lymnaea</taxon>
    </lineage>
</organism>
<evidence type="ECO:0000313" key="4">
    <source>
        <dbReference type="Proteomes" id="UP001497497"/>
    </source>
</evidence>
<dbReference type="Proteomes" id="UP001497497">
    <property type="component" value="Unassembled WGS sequence"/>
</dbReference>
<reference evidence="3 4" key="1">
    <citation type="submission" date="2024-04" db="EMBL/GenBank/DDBJ databases">
        <authorList>
            <consortium name="Genoscope - CEA"/>
            <person name="William W."/>
        </authorList>
    </citation>
    <scope>NUCLEOTIDE SEQUENCE [LARGE SCALE GENOMIC DNA]</scope>
</reference>
<dbReference type="EMBL" id="CAXITT010000303">
    <property type="protein sequence ID" value="CAL1538555.1"/>
    <property type="molecule type" value="Genomic_DNA"/>
</dbReference>
<dbReference type="PANTHER" id="PTHR11242:SF18">
    <property type="entry name" value="PEPTIDYLPROLYL ISOMERASE"/>
    <property type="match status" value="1"/>
</dbReference>
<proteinExistence type="predicted"/>
<evidence type="ECO:0000313" key="3">
    <source>
        <dbReference type="EMBL" id="CAL1538555.1"/>
    </source>
</evidence>
<dbReference type="Gene3D" id="1.25.40.10">
    <property type="entry name" value="Tetratricopeptide repeat domain"/>
    <property type="match status" value="1"/>
</dbReference>
<dbReference type="InterPro" id="IPR039663">
    <property type="entry name" value="AIP/AIPL1/TTC9"/>
</dbReference>
<name>A0AAV2I2L2_LYMST</name>
<gene>
    <name evidence="3" type="ORF">GSLYS_00012376001</name>
</gene>
<evidence type="ECO:0000256" key="1">
    <source>
        <dbReference type="ARBA" id="ARBA00022737"/>
    </source>
</evidence>
<dbReference type="AlphaFoldDB" id="A0AAV2I2L2"/>
<sequence>MNLDGKLSDGDKFLKASEYKEKGNAAYKAGDFKKAAGSYHRAILYLKGLSINCPDIVGGLTSLGKFDEAPKMSASLTEDARSLTCDCYNNLAACMLKDPEPKYQRIIEHCDRALDASPNNLKALFRKGTSQYAVGDYEEALATLEMAAPDPSVRKYIELCKAGIKKQDREMAEKFKGMFKS</sequence>
<dbReference type="InterPro" id="IPR011990">
    <property type="entry name" value="TPR-like_helical_dom_sf"/>
</dbReference>